<sequence>MSSISSLLPSDALVLRDLTQTTLLAAGLVPGDLVYIKYTRTKAACGYEDHRRLFTTAPPEKIDLLNTRLEVE</sequence>
<dbReference type="EMBL" id="KL198030">
    <property type="protein sequence ID" value="KDQ15977.1"/>
    <property type="molecule type" value="Genomic_DNA"/>
</dbReference>
<protein>
    <submittedName>
        <fullName evidence="1">Uncharacterized protein</fullName>
    </submittedName>
</protein>
<dbReference type="InParanoid" id="A0A067MVS3"/>
<accession>A0A067MVS3</accession>
<dbReference type="AlphaFoldDB" id="A0A067MVS3"/>
<reference evidence="2" key="1">
    <citation type="journal article" date="2014" name="Proc. Natl. Acad. Sci. U.S.A.">
        <title>Extensive sampling of basidiomycete genomes demonstrates inadequacy of the white-rot/brown-rot paradigm for wood decay fungi.</title>
        <authorList>
            <person name="Riley R."/>
            <person name="Salamov A.A."/>
            <person name="Brown D.W."/>
            <person name="Nagy L.G."/>
            <person name="Floudas D."/>
            <person name="Held B.W."/>
            <person name="Levasseur A."/>
            <person name="Lombard V."/>
            <person name="Morin E."/>
            <person name="Otillar R."/>
            <person name="Lindquist E.A."/>
            <person name="Sun H."/>
            <person name="LaButti K.M."/>
            <person name="Schmutz J."/>
            <person name="Jabbour D."/>
            <person name="Luo H."/>
            <person name="Baker S.E."/>
            <person name="Pisabarro A.G."/>
            <person name="Walton J.D."/>
            <person name="Blanchette R.A."/>
            <person name="Henrissat B."/>
            <person name="Martin F."/>
            <person name="Cullen D."/>
            <person name="Hibbett D.S."/>
            <person name="Grigoriev I.V."/>
        </authorList>
    </citation>
    <scope>NUCLEOTIDE SEQUENCE [LARGE SCALE GENOMIC DNA]</scope>
    <source>
        <strain evidence="2">FD-172 SS1</strain>
    </source>
</reference>
<dbReference type="HOGENOM" id="CLU_2721870_0_0_1"/>
<gene>
    <name evidence="1" type="ORF">BOTBODRAFT_31429</name>
</gene>
<keyword evidence="2" id="KW-1185">Reference proteome</keyword>
<name>A0A067MVS3_BOTB1</name>
<evidence type="ECO:0000313" key="2">
    <source>
        <dbReference type="Proteomes" id="UP000027195"/>
    </source>
</evidence>
<organism evidence="1 2">
    <name type="scientific">Botryobasidium botryosum (strain FD-172 SS1)</name>
    <dbReference type="NCBI Taxonomy" id="930990"/>
    <lineage>
        <taxon>Eukaryota</taxon>
        <taxon>Fungi</taxon>
        <taxon>Dikarya</taxon>
        <taxon>Basidiomycota</taxon>
        <taxon>Agaricomycotina</taxon>
        <taxon>Agaricomycetes</taxon>
        <taxon>Cantharellales</taxon>
        <taxon>Botryobasidiaceae</taxon>
        <taxon>Botryobasidium</taxon>
    </lineage>
</organism>
<dbReference type="Proteomes" id="UP000027195">
    <property type="component" value="Unassembled WGS sequence"/>
</dbReference>
<evidence type="ECO:0000313" key="1">
    <source>
        <dbReference type="EMBL" id="KDQ15977.1"/>
    </source>
</evidence>
<proteinExistence type="predicted"/>